<feature type="transmembrane region" description="Helical" evidence="1">
    <location>
        <begin position="23"/>
        <end position="41"/>
    </location>
</feature>
<organism evidence="2 3">
    <name type="scientific">candidate division TM6 bacterium JCVI TM6SC1</name>
    <dbReference type="NCBI Taxonomy" id="1306947"/>
    <lineage>
        <taxon>Bacteria</taxon>
        <taxon>Candidatus Babelota</taxon>
        <taxon>Vermiphilus</taxon>
    </lineage>
</organism>
<keyword evidence="1" id="KW-0812">Transmembrane</keyword>
<keyword evidence="1" id="KW-0472">Membrane</keyword>
<feature type="transmembrane region" description="Helical" evidence="1">
    <location>
        <begin position="48"/>
        <end position="65"/>
    </location>
</feature>
<dbReference type="EMBL" id="ARQD01000002">
    <property type="protein sequence ID" value="KIX85246.1"/>
    <property type="molecule type" value="Genomic_DNA"/>
</dbReference>
<comment type="caution">
    <text evidence="2">The sequence shown here is derived from an EMBL/GenBank/DDBJ whole genome shotgun (WGS) entry which is preliminary data.</text>
</comment>
<reference evidence="2 3" key="1">
    <citation type="journal article" date="2013" name="Proc. Natl. Acad. Sci. U.S.A.">
        <title>Candidate phylum TM6 genome recovered from a hospital sink biofilm provides genomic insights into this uncultivated phylum.</title>
        <authorList>
            <person name="McLean J.S."/>
            <person name="Lombardo M.J."/>
            <person name="Badger J.H."/>
            <person name="Edlund A."/>
            <person name="Novotny M."/>
            <person name="Yee-Greenbaum J."/>
            <person name="Vyahhi N."/>
            <person name="Hall A.P."/>
            <person name="Yang Y."/>
            <person name="Dupont C.L."/>
            <person name="Ziegler M.G."/>
            <person name="Chitsaz H."/>
            <person name="Allen A.E."/>
            <person name="Yooseph S."/>
            <person name="Tesler G."/>
            <person name="Pevzner P.A."/>
            <person name="Friedman R.M."/>
            <person name="Nealson K.H."/>
            <person name="Venter J.C."/>
            <person name="Lasken R.S."/>
        </authorList>
    </citation>
    <scope>NUCLEOTIDE SEQUENCE [LARGE SCALE GENOMIC DNA]</scope>
    <source>
        <strain evidence="2 3">TM6SC1</strain>
    </source>
</reference>
<sequence>MSIFSFVPPSVIHALYLFWWKDLIELTCIWWISYHICRWLAADRHKPLLIHVCLYITLMMISYWFMLPNLMFLSLVGSPLAAIIAATLHQRTLQKNFVLMRSTPQSCTPSLADWTEQCIKELLWAMGEIKNANIVIQKNDQLFDILKSPIMPYALLRPLVLYSFLESSLYESDKLIWINAQGTLLGINSQWNLAHEWTENSRDEQEHHLWLSHSLDAIFIHTHAQERTFTIYAAARSWRALTGPAALTLLRHLLQHKDLSLLSQGNFHEQIQNSLYGNTQQLNT</sequence>
<dbReference type="Proteomes" id="UP000032214">
    <property type="component" value="Unassembled WGS sequence"/>
</dbReference>
<evidence type="ECO:0000313" key="2">
    <source>
        <dbReference type="EMBL" id="KIX85246.1"/>
    </source>
</evidence>
<keyword evidence="3" id="KW-1185">Reference proteome</keyword>
<protein>
    <submittedName>
        <fullName evidence="2">Uncharacterized protein</fullName>
    </submittedName>
</protein>
<proteinExistence type="predicted"/>
<dbReference type="STRING" id="1306947.J120_02930"/>
<gene>
    <name evidence="2" type="ORF">J120_02930</name>
</gene>
<accession>A0A0D2JE26</accession>
<dbReference type="AlphaFoldDB" id="A0A0D2JE26"/>
<name>A0A0D2JE26_9BACT</name>
<evidence type="ECO:0000256" key="1">
    <source>
        <dbReference type="SAM" id="Phobius"/>
    </source>
</evidence>
<keyword evidence="1" id="KW-1133">Transmembrane helix</keyword>
<feature type="transmembrane region" description="Helical" evidence="1">
    <location>
        <begin position="71"/>
        <end position="88"/>
    </location>
</feature>
<evidence type="ECO:0000313" key="3">
    <source>
        <dbReference type="Proteomes" id="UP000032214"/>
    </source>
</evidence>